<reference evidence="1" key="1">
    <citation type="submission" date="2019-09" db="EMBL/GenBank/DDBJ databases">
        <authorList>
            <person name="Jin D.-M."/>
            <person name="Gan L."/>
            <person name="Yang J.-B."/>
            <person name="Jin J.-J."/>
            <person name="Yi T.-S."/>
        </authorList>
    </citation>
    <scope>NUCLEOTIDE SEQUENCE</scope>
</reference>
<keyword evidence="1" id="KW-0934">Plastid</keyword>
<name>A0A7G8QCB1_9ROSI</name>
<dbReference type="EMBL" id="MN504788">
    <property type="protein sequence ID" value="QNK04419.1"/>
    <property type="molecule type" value="Genomic_DNA"/>
</dbReference>
<protein>
    <submittedName>
        <fullName evidence="1">Translation initiation factor 1</fullName>
    </submittedName>
</protein>
<gene>
    <name evidence="1" type="primary">infA</name>
</gene>
<evidence type="ECO:0000313" key="1">
    <source>
        <dbReference type="EMBL" id="QNK04419.1"/>
    </source>
</evidence>
<keyword evidence="1" id="KW-0396">Initiation factor</keyword>
<dbReference type="AlphaFoldDB" id="A0A7G8QCB1"/>
<dbReference type="RefSeq" id="YP_009975077.1">
    <property type="nucleotide sequence ID" value="NC_051999.1"/>
</dbReference>
<proteinExistence type="predicted"/>
<organism evidence="1">
    <name type="scientific">Drypetes chevalieri</name>
    <dbReference type="NCBI Taxonomy" id="2708816"/>
    <lineage>
        <taxon>Eukaryota</taxon>
        <taxon>Viridiplantae</taxon>
        <taxon>Streptophyta</taxon>
        <taxon>Embryophyta</taxon>
        <taxon>Tracheophyta</taxon>
        <taxon>Spermatophyta</taxon>
        <taxon>Magnoliopsida</taxon>
        <taxon>eudicotyledons</taxon>
        <taxon>Gunneridae</taxon>
        <taxon>Pentapetalae</taxon>
        <taxon>rosids</taxon>
        <taxon>fabids</taxon>
        <taxon>Malpighiales</taxon>
        <taxon>Putranjivaceae</taxon>
        <taxon>Drypetes</taxon>
    </lineage>
</organism>
<geneLocation type="plastid" evidence="1"/>
<sequence length="32" mass="3702">MKEQKRIQKGLITKSLSSLSNGFQWHVPSLFI</sequence>
<reference evidence="1" key="2">
    <citation type="journal article" date="2020" name="Front. Plant Sci.">
        <title>The Loss of the Inverted Repeat in the Putranjivoid Clade of Malpighiales.</title>
        <authorList>
            <person name="Jin D.M."/>
            <person name="Wicke S."/>
            <person name="Gan L."/>
            <person name="Yang J.B."/>
            <person name="Jin J.J."/>
            <person name="Yi T.S."/>
        </authorList>
    </citation>
    <scope>NUCLEOTIDE SEQUENCE</scope>
</reference>
<accession>A0A7G8QCB1</accession>
<dbReference type="GO" id="GO:0003743">
    <property type="term" value="F:translation initiation factor activity"/>
    <property type="evidence" value="ECO:0007669"/>
    <property type="project" value="UniProtKB-KW"/>
</dbReference>
<keyword evidence="1" id="KW-0648">Protein biosynthesis</keyword>
<dbReference type="GeneID" id="60461575"/>